<reference evidence="1" key="1">
    <citation type="journal article" date="2022" name="Int. J. Mol. Sci.">
        <title>Draft Genome of Tanacetum Coccineum: Genomic Comparison of Closely Related Tanacetum-Family Plants.</title>
        <authorList>
            <person name="Yamashiro T."/>
            <person name="Shiraishi A."/>
            <person name="Nakayama K."/>
            <person name="Satake H."/>
        </authorList>
    </citation>
    <scope>NUCLEOTIDE SEQUENCE</scope>
</reference>
<dbReference type="EMBL" id="BQNB010014570">
    <property type="protein sequence ID" value="GJT29770.1"/>
    <property type="molecule type" value="Genomic_DNA"/>
</dbReference>
<sequence>MSHAKDFSFVFKFNDRVTNLEKDLSEIKQVDQYAQALSSIPAIVDHYIDNKHGEAINKAIQAHNLDRRQEAHDEKNEYIGLVDTSMRTIIKEEACSFMLCDIDFEPLSLSLSSLPSCDLVSLTNMLILLHYLESFKSEFAEVFVFKFELS</sequence>
<protein>
    <submittedName>
        <fullName evidence="1">Uncharacterized protein</fullName>
    </submittedName>
</protein>
<name>A0ABQ5CT26_9ASTR</name>
<evidence type="ECO:0000313" key="2">
    <source>
        <dbReference type="Proteomes" id="UP001151760"/>
    </source>
</evidence>
<keyword evidence="2" id="KW-1185">Reference proteome</keyword>
<dbReference type="Proteomes" id="UP001151760">
    <property type="component" value="Unassembled WGS sequence"/>
</dbReference>
<accession>A0ABQ5CT26</accession>
<proteinExistence type="predicted"/>
<comment type="caution">
    <text evidence="1">The sequence shown here is derived from an EMBL/GenBank/DDBJ whole genome shotgun (WGS) entry which is preliminary data.</text>
</comment>
<evidence type="ECO:0000313" key="1">
    <source>
        <dbReference type="EMBL" id="GJT29770.1"/>
    </source>
</evidence>
<reference evidence="1" key="2">
    <citation type="submission" date="2022-01" db="EMBL/GenBank/DDBJ databases">
        <authorList>
            <person name="Yamashiro T."/>
            <person name="Shiraishi A."/>
            <person name="Satake H."/>
            <person name="Nakayama K."/>
        </authorList>
    </citation>
    <scope>NUCLEOTIDE SEQUENCE</scope>
</reference>
<organism evidence="1 2">
    <name type="scientific">Tanacetum coccineum</name>
    <dbReference type="NCBI Taxonomy" id="301880"/>
    <lineage>
        <taxon>Eukaryota</taxon>
        <taxon>Viridiplantae</taxon>
        <taxon>Streptophyta</taxon>
        <taxon>Embryophyta</taxon>
        <taxon>Tracheophyta</taxon>
        <taxon>Spermatophyta</taxon>
        <taxon>Magnoliopsida</taxon>
        <taxon>eudicotyledons</taxon>
        <taxon>Gunneridae</taxon>
        <taxon>Pentapetalae</taxon>
        <taxon>asterids</taxon>
        <taxon>campanulids</taxon>
        <taxon>Asterales</taxon>
        <taxon>Asteraceae</taxon>
        <taxon>Asteroideae</taxon>
        <taxon>Anthemideae</taxon>
        <taxon>Anthemidinae</taxon>
        <taxon>Tanacetum</taxon>
    </lineage>
</organism>
<gene>
    <name evidence="1" type="ORF">Tco_0910045</name>
</gene>